<feature type="domain" description="TNT" evidence="1">
    <location>
        <begin position="58"/>
        <end position="152"/>
    </location>
</feature>
<protein>
    <submittedName>
        <fullName evidence="2">TNT domain-containing protein</fullName>
    </submittedName>
</protein>
<evidence type="ECO:0000259" key="1">
    <source>
        <dbReference type="Pfam" id="PF14021"/>
    </source>
</evidence>
<dbReference type="RefSeq" id="WP_244217566.1">
    <property type="nucleotide sequence ID" value="NZ_MUBM01000390.1"/>
</dbReference>
<keyword evidence="3" id="KW-1185">Reference proteome</keyword>
<name>A0ABV1W9L5_9ACTN</name>
<proteinExistence type="predicted"/>
<dbReference type="InterPro" id="IPR025331">
    <property type="entry name" value="TNT"/>
</dbReference>
<dbReference type="InterPro" id="IPR053024">
    <property type="entry name" value="Fungal_surface_NADase"/>
</dbReference>
<accession>A0ABV1W9L5</accession>
<reference evidence="2 3" key="1">
    <citation type="submission" date="2024-06" db="EMBL/GenBank/DDBJ databases">
        <title>The Natural Products Discovery Center: Release of the First 8490 Sequenced Strains for Exploring Actinobacteria Biosynthetic Diversity.</title>
        <authorList>
            <person name="Kalkreuter E."/>
            <person name="Kautsar S.A."/>
            <person name="Yang D."/>
            <person name="Bader C.D."/>
            <person name="Teijaro C.N."/>
            <person name="Fluegel L."/>
            <person name="Davis C.M."/>
            <person name="Simpson J.R."/>
            <person name="Lauterbach L."/>
            <person name="Steele A.D."/>
            <person name="Gui C."/>
            <person name="Meng S."/>
            <person name="Li G."/>
            <person name="Viehrig K."/>
            <person name="Ye F."/>
            <person name="Su P."/>
            <person name="Kiefer A.F."/>
            <person name="Nichols A."/>
            <person name="Cepeda A.J."/>
            <person name="Yan W."/>
            <person name="Fan B."/>
            <person name="Jiang Y."/>
            <person name="Adhikari A."/>
            <person name="Zheng C.-J."/>
            <person name="Schuster L."/>
            <person name="Cowan T.M."/>
            <person name="Smanski M.J."/>
            <person name="Chevrette M.G."/>
            <person name="De Carvalho L.P.S."/>
            <person name="Shen B."/>
        </authorList>
    </citation>
    <scope>NUCLEOTIDE SEQUENCE [LARGE SCALE GENOMIC DNA]</scope>
    <source>
        <strain evidence="2 3">NPDC000634</strain>
    </source>
</reference>
<sequence>MLRGYRPEGATSKYWFLGCYWQTNPQNETAKQVGGWWFPDNRGFVLRNNRPVERPLKLRKGQRVDLFGRGNPGNFLAPEGAPYAKRAIPPSNLDQYSASNPAFNYHHYEVIAPFTVEAGPVRPWFGQPGLGTQYYTETTVGELIQAHKLKEITSRTTS</sequence>
<organism evidence="2 3">
    <name type="scientific">Streptomyces carpinensis</name>
    <dbReference type="NCBI Taxonomy" id="66369"/>
    <lineage>
        <taxon>Bacteria</taxon>
        <taxon>Bacillati</taxon>
        <taxon>Actinomycetota</taxon>
        <taxon>Actinomycetes</taxon>
        <taxon>Kitasatosporales</taxon>
        <taxon>Streptomycetaceae</taxon>
        <taxon>Streptomyces</taxon>
    </lineage>
</organism>
<evidence type="ECO:0000313" key="3">
    <source>
        <dbReference type="Proteomes" id="UP001458415"/>
    </source>
</evidence>
<dbReference type="PANTHER" id="PTHR42059">
    <property type="entry name" value="TNT DOMAIN-CONTAINING PROTEIN"/>
    <property type="match status" value="1"/>
</dbReference>
<evidence type="ECO:0000313" key="2">
    <source>
        <dbReference type="EMBL" id="MER6980506.1"/>
    </source>
</evidence>
<dbReference type="Pfam" id="PF14021">
    <property type="entry name" value="TNT"/>
    <property type="match status" value="1"/>
</dbReference>
<comment type="caution">
    <text evidence="2">The sequence shown here is derived from an EMBL/GenBank/DDBJ whole genome shotgun (WGS) entry which is preliminary data.</text>
</comment>
<dbReference type="Proteomes" id="UP001458415">
    <property type="component" value="Unassembled WGS sequence"/>
</dbReference>
<gene>
    <name evidence="2" type="ORF">ABT317_26930</name>
</gene>
<dbReference type="EMBL" id="JBEPCU010000564">
    <property type="protein sequence ID" value="MER6980506.1"/>
    <property type="molecule type" value="Genomic_DNA"/>
</dbReference>
<dbReference type="PANTHER" id="PTHR42059:SF1">
    <property type="entry name" value="TNT DOMAIN-CONTAINING PROTEIN"/>
    <property type="match status" value="1"/>
</dbReference>